<accession>A0A2T7NRE2</accession>
<sequence length="561" mass="60804">MGLSRKLGGGAAAFSSRPETPVCVDYKWSTQAYALRDILTRFQLPCVVQCAADPGSVVWADFQFDLRQPLLLHAARTVRKIHARSLKVEGQTDQLQEFGPPLAIPEDYDGWFYPVTKKDPTALPRHTRVEGAAASPARQFLVTTTLPAFVPSFVPATGPKYSSHEVMVGEVLTKVDVVTDNLSLEVATPSTDPGAASCFPQESALLGRKPTRGNDCLPRVFRHVLGEEPALEGTFSGLMRCYSVFTEETVMAATMSSLDLSSMLELPSCLELSANSSANSVVDGPDVGAWAKEVGDSSTSREPKCEERERASATSGATRLPGNTTRYDGRADDEVDSSSISEAPDDSGDITSISDAPEVEASSEFHISWGELKRARSYSGSLSDASDNEAEDSDTQVSSATESDTELSSTDRDAQISSATESDCNSVVINDYSSSWQESVLSSSNYNFRDGVRKWENQSSDSTSASCHSSPVDREGPVASSRPQQVSVARRLGFPDASDSTTDGCTQDTGGWMGNSESIQRHRQKHRDGSCQKRGTCNTHRESHFPQHGDLISRQRFFQQT</sequence>
<feature type="compositionally biased region" description="Polar residues" evidence="1">
    <location>
        <begin position="312"/>
        <end position="326"/>
    </location>
</feature>
<evidence type="ECO:0008006" key="4">
    <source>
        <dbReference type="Google" id="ProtNLM"/>
    </source>
</evidence>
<feature type="compositionally biased region" description="Basic and acidic residues" evidence="1">
    <location>
        <begin position="293"/>
        <end position="311"/>
    </location>
</feature>
<dbReference type="AlphaFoldDB" id="A0A2T7NRE2"/>
<gene>
    <name evidence="2" type="ORF">C0Q70_17010</name>
</gene>
<feature type="region of interest" description="Disordered" evidence="1">
    <location>
        <begin position="290"/>
        <end position="362"/>
    </location>
</feature>
<feature type="compositionally biased region" description="Basic and acidic residues" evidence="1">
    <location>
        <begin position="539"/>
        <end position="553"/>
    </location>
</feature>
<protein>
    <recommendedName>
        <fullName evidence="4">CABIT domain-containing protein</fullName>
    </recommendedName>
</protein>
<feature type="region of interest" description="Disordered" evidence="1">
    <location>
        <begin position="457"/>
        <end position="561"/>
    </location>
</feature>
<dbReference type="OrthoDB" id="6076990at2759"/>
<name>A0A2T7NRE2_POMCA</name>
<evidence type="ECO:0000313" key="2">
    <source>
        <dbReference type="EMBL" id="PVD23737.1"/>
    </source>
</evidence>
<feature type="compositionally biased region" description="Polar residues" evidence="1">
    <location>
        <begin position="395"/>
        <end position="408"/>
    </location>
</feature>
<evidence type="ECO:0000256" key="1">
    <source>
        <dbReference type="SAM" id="MobiDB-lite"/>
    </source>
</evidence>
<comment type="caution">
    <text evidence="2">The sequence shown here is derived from an EMBL/GenBank/DDBJ whole genome shotgun (WGS) entry which is preliminary data.</text>
</comment>
<evidence type="ECO:0000313" key="3">
    <source>
        <dbReference type="Proteomes" id="UP000245119"/>
    </source>
</evidence>
<keyword evidence="3" id="KW-1185">Reference proteome</keyword>
<dbReference type="EMBL" id="PZQS01000010">
    <property type="protein sequence ID" value="PVD23737.1"/>
    <property type="molecule type" value="Genomic_DNA"/>
</dbReference>
<feature type="compositionally biased region" description="Low complexity" evidence="1">
    <location>
        <begin position="459"/>
        <end position="470"/>
    </location>
</feature>
<dbReference type="Proteomes" id="UP000245119">
    <property type="component" value="Linkage Group LG10"/>
</dbReference>
<organism evidence="2 3">
    <name type="scientific">Pomacea canaliculata</name>
    <name type="common">Golden apple snail</name>
    <dbReference type="NCBI Taxonomy" id="400727"/>
    <lineage>
        <taxon>Eukaryota</taxon>
        <taxon>Metazoa</taxon>
        <taxon>Spiralia</taxon>
        <taxon>Lophotrochozoa</taxon>
        <taxon>Mollusca</taxon>
        <taxon>Gastropoda</taxon>
        <taxon>Caenogastropoda</taxon>
        <taxon>Architaenioglossa</taxon>
        <taxon>Ampullarioidea</taxon>
        <taxon>Ampullariidae</taxon>
        <taxon>Pomacea</taxon>
    </lineage>
</organism>
<reference evidence="2 3" key="1">
    <citation type="submission" date="2018-04" db="EMBL/GenBank/DDBJ databases">
        <title>The genome of golden apple snail Pomacea canaliculata provides insight into stress tolerance and invasive adaptation.</title>
        <authorList>
            <person name="Liu C."/>
            <person name="Liu B."/>
            <person name="Ren Y."/>
            <person name="Zhang Y."/>
            <person name="Wang H."/>
            <person name="Li S."/>
            <person name="Jiang F."/>
            <person name="Yin L."/>
            <person name="Zhang G."/>
            <person name="Qian W."/>
            <person name="Fan W."/>
        </authorList>
    </citation>
    <scope>NUCLEOTIDE SEQUENCE [LARGE SCALE GENOMIC DNA]</scope>
    <source>
        <strain evidence="2">SZHN2017</strain>
        <tissue evidence="2">Muscle</tissue>
    </source>
</reference>
<feature type="compositionally biased region" description="Polar residues" evidence="1">
    <location>
        <begin position="498"/>
        <end position="509"/>
    </location>
</feature>
<proteinExistence type="predicted"/>
<feature type="region of interest" description="Disordered" evidence="1">
    <location>
        <begin position="380"/>
        <end position="421"/>
    </location>
</feature>